<proteinExistence type="predicted"/>
<dbReference type="Proteomes" id="UP000184267">
    <property type="component" value="Unassembled WGS sequence"/>
</dbReference>
<organism evidence="2 3">
    <name type="scientific">Trametes pubescens</name>
    <name type="common">White-rot fungus</name>
    <dbReference type="NCBI Taxonomy" id="154538"/>
    <lineage>
        <taxon>Eukaryota</taxon>
        <taxon>Fungi</taxon>
        <taxon>Dikarya</taxon>
        <taxon>Basidiomycota</taxon>
        <taxon>Agaricomycotina</taxon>
        <taxon>Agaricomycetes</taxon>
        <taxon>Polyporales</taxon>
        <taxon>Polyporaceae</taxon>
        <taxon>Trametes</taxon>
    </lineage>
</organism>
<dbReference type="OMA" id="MEHEPED"/>
<comment type="caution">
    <text evidence="2">The sequence shown here is derived from an EMBL/GenBank/DDBJ whole genome shotgun (WGS) entry which is preliminary data.</text>
</comment>
<feature type="region of interest" description="Disordered" evidence="1">
    <location>
        <begin position="1"/>
        <end position="172"/>
    </location>
</feature>
<dbReference type="EMBL" id="MNAD01000664">
    <property type="protein sequence ID" value="OJT11261.1"/>
    <property type="molecule type" value="Genomic_DNA"/>
</dbReference>
<dbReference type="InterPro" id="IPR028018">
    <property type="entry name" value="DUF4646"/>
</dbReference>
<dbReference type="OrthoDB" id="5314275at2759"/>
<reference evidence="2 3" key="1">
    <citation type="submission" date="2016-10" db="EMBL/GenBank/DDBJ databases">
        <title>Genome sequence of the basidiomycete white-rot fungus Trametes pubescens.</title>
        <authorList>
            <person name="Makela M.R."/>
            <person name="Granchi Z."/>
            <person name="Peng M."/>
            <person name="De Vries R.P."/>
            <person name="Grigoriev I."/>
            <person name="Riley R."/>
            <person name="Hilden K."/>
        </authorList>
    </citation>
    <scope>NUCLEOTIDE SEQUENCE [LARGE SCALE GENOMIC DNA]</scope>
    <source>
        <strain evidence="2 3">FBCC735</strain>
    </source>
</reference>
<keyword evidence="3" id="KW-1185">Reference proteome</keyword>
<accession>A0A1M2VUH3</accession>
<evidence type="ECO:0000313" key="3">
    <source>
        <dbReference type="Proteomes" id="UP000184267"/>
    </source>
</evidence>
<dbReference type="Pfam" id="PF15496">
    <property type="entry name" value="DUF4646"/>
    <property type="match status" value="1"/>
</dbReference>
<protein>
    <submittedName>
        <fullName evidence="2">Uncharacterized protein</fullName>
    </submittedName>
</protein>
<gene>
    <name evidence="2" type="ORF">TRAPUB_12214</name>
</gene>
<sequence length="394" mass="42048">MQSHPSLTAGARRTQFGIPGFDSEHATPSTDELEPAPPPYEAVPDIPTTAFPSTSTSDYAAPESGANLGLPRPPLSFYRHPSYSGSWAPTTSSGSSPTTPTTQTSPTSILSPQSQLIDDSASLSGHSVARSGTSSSSSYSGSSSSHPHSLSDAARALGPSSHAAFDHRPSRDVPYGAFPPATHYAHADDLTRGFPLSPPTCACAPAPHPFVTHDVNEQDWARFLEDVKGAGGLKPMNALLADAAPTMVMTGFIGGYLASKALKAHVKSKRKSPVAEVIELWNRRFFHPRCMDVVLAQGLLTYTGPVDAFPPDMVRPSPHKKKDKHVKVIEDHSDDEGGSGNSRLDAVGAAVGAAGEQFFNRGTYQRGRIAFGYDLKHSARERWRLILTYKPPVL</sequence>
<dbReference type="AlphaFoldDB" id="A0A1M2VUH3"/>
<dbReference type="STRING" id="154538.A0A1M2VUH3"/>
<evidence type="ECO:0000313" key="2">
    <source>
        <dbReference type="EMBL" id="OJT11261.1"/>
    </source>
</evidence>
<name>A0A1M2VUH3_TRAPU</name>
<feature type="compositionally biased region" description="Low complexity" evidence="1">
    <location>
        <begin position="89"/>
        <end position="115"/>
    </location>
</feature>
<feature type="compositionally biased region" description="Low complexity" evidence="1">
    <location>
        <begin position="124"/>
        <end position="151"/>
    </location>
</feature>
<evidence type="ECO:0000256" key="1">
    <source>
        <dbReference type="SAM" id="MobiDB-lite"/>
    </source>
</evidence>